<dbReference type="EMBL" id="JAAXQQ010000008">
    <property type="protein sequence ID" value="MBY3066216.1"/>
    <property type="molecule type" value="Genomic_DNA"/>
</dbReference>
<proteinExistence type="predicted"/>
<dbReference type="Proteomes" id="UP000758022">
    <property type="component" value="Unassembled WGS sequence"/>
</dbReference>
<reference evidence="1" key="1">
    <citation type="submission" date="2020-04" db="EMBL/GenBank/DDBJ databases">
        <title>Global-level population genomics supports evidence of horizontal gene transfer on evolution of Rhizobia in Lentils.</title>
        <authorList>
            <person name="Gai Y."/>
            <person name="Cook D."/>
            <person name="Riely B."/>
        </authorList>
    </citation>
    <scope>NUCLEOTIDE SEQUENCE</scope>
    <source>
        <strain evidence="1">TLR9</strain>
    </source>
</reference>
<evidence type="ECO:0000313" key="1">
    <source>
        <dbReference type="EMBL" id="MBY3066216.1"/>
    </source>
</evidence>
<organism evidence="1 2">
    <name type="scientific">Rhizobium laguerreae</name>
    <dbReference type="NCBI Taxonomy" id="1076926"/>
    <lineage>
        <taxon>Bacteria</taxon>
        <taxon>Pseudomonadati</taxon>
        <taxon>Pseudomonadota</taxon>
        <taxon>Alphaproteobacteria</taxon>
        <taxon>Hyphomicrobiales</taxon>
        <taxon>Rhizobiaceae</taxon>
        <taxon>Rhizobium/Agrobacterium group</taxon>
        <taxon>Rhizobium</taxon>
    </lineage>
</organism>
<protein>
    <submittedName>
        <fullName evidence="1">Uncharacterized protein</fullName>
    </submittedName>
</protein>
<comment type="caution">
    <text evidence="1">The sequence shown here is derived from an EMBL/GenBank/DDBJ whole genome shotgun (WGS) entry which is preliminary data.</text>
</comment>
<evidence type="ECO:0000313" key="2">
    <source>
        <dbReference type="Proteomes" id="UP000758022"/>
    </source>
</evidence>
<accession>A0AB35FKT3</accession>
<dbReference type="RefSeq" id="WP_168255285.1">
    <property type="nucleotide sequence ID" value="NZ_JAAXQQ010000008.1"/>
</dbReference>
<gene>
    <name evidence="1" type="ORF">HFO74_22815</name>
</gene>
<dbReference type="AlphaFoldDB" id="A0AB35FKT3"/>
<name>A0AB35FKT3_9HYPH</name>
<sequence length="182" mass="20082">MACSYGCFDEAEQLDEVSPGPVGDEEVLCRSAFGKKAHYNNSGPKAGFINNKDLLAGTLSVWRRFDGTPQEMDDIRDQLCPPEGNALWDVFGAKARDIRSIRASSEPTLQALHAYDDCRTDNSGGKHRKHAVLAICQAFSPSSLSKDDSIYVEIRDALFRMLLKSSPQWSLPEADRNASISQ</sequence>